<name>U2XQJ0_9PROT</name>
<dbReference type="Proteomes" id="UP000016762">
    <property type="component" value="Unassembled WGS sequence"/>
</dbReference>
<dbReference type="InterPro" id="IPR044855">
    <property type="entry name" value="CoA-Trfase_III_dom3_sf"/>
</dbReference>
<dbReference type="STRING" id="1397666.RS24_00320"/>
<proteinExistence type="predicted"/>
<protein>
    <submittedName>
        <fullName evidence="2">Domain containing protein</fullName>
    </submittedName>
</protein>
<dbReference type="PANTHER" id="PTHR48207">
    <property type="entry name" value="SUCCINATE--HYDROXYMETHYLGLUTARATE COA-TRANSFERASE"/>
    <property type="match status" value="1"/>
</dbReference>
<dbReference type="EMBL" id="AWXE01000001">
    <property type="protein sequence ID" value="ERL47382.1"/>
    <property type="molecule type" value="Genomic_DNA"/>
</dbReference>
<keyword evidence="1" id="KW-0808">Transferase</keyword>
<dbReference type="Pfam" id="PF02515">
    <property type="entry name" value="CoA_transf_3"/>
    <property type="match status" value="1"/>
</dbReference>
<dbReference type="SUPFAM" id="SSF89796">
    <property type="entry name" value="CoA-transferase family III (CaiB/BaiF)"/>
    <property type="match status" value="1"/>
</dbReference>
<organism evidence="2 3">
    <name type="scientific">Candidatus Micropelagius thuwalensis</name>
    <dbReference type="NCBI Taxonomy" id="1397666"/>
    <lineage>
        <taxon>Bacteria</taxon>
        <taxon>Pseudomonadati</taxon>
        <taxon>Pseudomonadota</taxon>
        <taxon>Alphaproteobacteria</taxon>
        <taxon>PS1 clade</taxon>
        <taxon>Candidatus Micropelagius</taxon>
    </lineage>
</organism>
<gene>
    <name evidence="2" type="ORF">RS24_00320</name>
</gene>
<dbReference type="InterPro" id="IPR023606">
    <property type="entry name" value="CoA-Trfase_III_dom_1_sf"/>
</dbReference>
<comment type="caution">
    <text evidence="2">The sequence shown here is derived from an EMBL/GenBank/DDBJ whole genome shotgun (WGS) entry which is preliminary data.</text>
</comment>
<dbReference type="InterPro" id="IPR003673">
    <property type="entry name" value="CoA-Trfase_fam_III"/>
</dbReference>
<dbReference type="PANTHER" id="PTHR48207:SF3">
    <property type="entry name" value="SUCCINATE--HYDROXYMETHYLGLUTARATE COA-TRANSFERASE"/>
    <property type="match status" value="1"/>
</dbReference>
<reference evidence="2 3" key="1">
    <citation type="journal article" date="2014" name="FEMS Microbiol. Ecol.">
        <title>Genomic differentiation among two strains of the PS1 clade isolated from geographically separated marine habitats.</title>
        <authorList>
            <person name="Jimenez-Infante F."/>
            <person name="Ngugi D.K."/>
            <person name="Alam I."/>
            <person name="Rashid M."/>
            <person name="Baalawi W."/>
            <person name="Kamau A.A."/>
            <person name="Bajic V.B."/>
            <person name="Stingl U."/>
        </authorList>
    </citation>
    <scope>NUCLEOTIDE SEQUENCE [LARGE SCALE GENOMIC DNA]</scope>
    <source>
        <strain evidence="2 3">RS24</strain>
    </source>
</reference>
<dbReference type="Gene3D" id="3.30.1540.10">
    <property type="entry name" value="formyl-coa transferase, domain 3"/>
    <property type="match status" value="1"/>
</dbReference>
<dbReference type="eggNOG" id="COG1804">
    <property type="taxonomic scope" value="Bacteria"/>
</dbReference>
<dbReference type="AlphaFoldDB" id="U2XQJ0"/>
<sequence length="399" mass="43461">MIKTAITPLTGIRVVELSHMVMGPSTGLLMADLGAEVIKIEPIDGDKTRNLRGSGAGYFSMYNRNKKSISLDLKSDEGLEIAKKIISESDVLIENFRSGTINRLGLDYETLSITNPGLIYCSEKGFLSGPYEKRTALDEVAQMMGGLAYMTGPPGQPLRAGASVIDVMGGTFGVVAILAALLERVTTGKGKLIHSGLYETCVFLVGQHMAQYAVTGAAAKPMPVRISAWSVYDIFETADNEKIFVGIVTDSQWRAFCEKFELSDWALDSNLATNNQRIEKRTEILERLGSLFKTITTKQLIDNLSSFGAPFAPIKRPEDLFEDPHLNANGGLTSVNLPDGTETKLPSLPIEINGQRPTLKSDPPQIGQHSIKILNDLGFEDDEIQNLINKKVIGNAPDK</sequence>
<dbReference type="RefSeq" id="WP_021776400.1">
    <property type="nucleotide sequence ID" value="NZ_AWXE01000001.1"/>
</dbReference>
<evidence type="ECO:0000256" key="1">
    <source>
        <dbReference type="ARBA" id="ARBA00022679"/>
    </source>
</evidence>
<dbReference type="PATRIC" id="fig|1397666.3.peg.295"/>
<keyword evidence="3" id="KW-1185">Reference proteome</keyword>
<dbReference type="Gene3D" id="3.40.50.10540">
    <property type="entry name" value="Crotonobetainyl-coa:carnitine coa-transferase, domain 1"/>
    <property type="match status" value="1"/>
</dbReference>
<dbReference type="OrthoDB" id="9781472at2"/>
<dbReference type="InterPro" id="IPR050483">
    <property type="entry name" value="CoA-transferase_III_domain"/>
</dbReference>
<accession>U2XQJ0</accession>
<evidence type="ECO:0000313" key="2">
    <source>
        <dbReference type="EMBL" id="ERL47382.1"/>
    </source>
</evidence>
<dbReference type="GO" id="GO:0008410">
    <property type="term" value="F:CoA-transferase activity"/>
    <property type="evidence" value="ECO:0007669"/>
    <property type="project" value="TreeGrafter"/>
</dbReference>
<evidence type="ECO:0000313" key="3">
    <source>
        <dbReference type="Proteomes" id="UP000016762"/>
    </source>
</evidence>